<dbReference type="EMBL" id="CADCTO010000568">
    <property type="protein sequence ID" value="CAA9288023.1"/>
    <property type="molecule type" value="Genomic_DNA"/>
</dbReference>
<sequence length="243" mass="25846">MALFHDLQALHAVHAVDSKILRARKEIAALDTGSGLAAEYNAAKAEAERLRAAAVKAQAEQHDGEMRLQSIEDKTKQVQKTLYSGTVAGPRELENLQKEIEMLGRQRGDAEETVLLAMDVAADRTKAADAAQAALDALAVRYRAVRNRYKERHAALTAEIATLETEHAVAAKPVPAALLTRYEGLRAKKGGIGAAVVDADGTCGACHTRLNTGLVDDAKAAASVQVCEYCGRILIPASFAAHG</sequence>
<evidence type="ECO:0000259" key="2">
    <source>
        <dbReference type="Pfam" id="PF24481"/>
    </source>
</evidence>
<gene>
    <name evidence="3" type="ORF">AVDCRST_MAG63-4142</name>
</gene>
<dbReference type="InterPro" id="IPR003743">
    <property type="entry name" value="Zf-RING_7"/>
</dbReference>
<feature type="domain" description="CT398-like coiled coil hairpin" evidence="2">
    <location>
        <begin position="16"/>
        <end position="190"/>
    </location>
</feature>
<accession>A0A6J4JUN7</accession>
<name>A0A6J4JUN7_9BACT</name>
<dbReference type="Pfam" id="PF02591">
    <property type="entry name" value="Zn_ribbon_9"/>
    <property type="match status" value="1"/>
</dbReference>
<reference evidence="3" key="1">
    <citation type="submission" date="2020-02" db="EMBL/GenBank/DDBJ databases">
        <authorList>
            <person name="Meier V. D."/>
        </authorList>
    </citation>
    <scope>NUCLEOTIDE SEQUENCE</scope>
    <source>
        <strain evidence="3">AVDCRST_MAG63</strain>
    </source>
</reference>
<dbReference type="AlphaFoldDB" id="A0A6J4JUN7"/>
<feature type="domain" description="C4-type zinc ribbon" evidence="1">
    <location>
        <begin position="202"/>
        <end position="234"/>
    </location>
</feature>
<proteinExistence type="predicted"/>
<organism evidence="3">
    <name type="scientific">uncultured Armatimonadetes bacterium</name>
    <dbReference type="NCBI Taxonomy" id="157466"/>
    <lineage>
        <taxon>Bacteria</taxon>
        <taxon>Bacillati</taxon>
        <taxon>Armatimonadota</taxon>
        <taxon>environmental samples</taxon>
    </lineage>
</organism>
<dbReference type="Gene3D" id="1.10.287.1490">
    <property type="match status" value="1"/>
</dbReference>
<evidence type="ECO:0000313" key="3">
    <source>
        <dbReference type="EMBL" id="CAA9288023.1"/>
    </source>
</evidence>
<dbReference type="Pfam" id="PF24481">
    <property type="entry name" value="CT398_CC"/>
    <property type="match status" value="1"/>
</dbReference>
<evidence type="ECO:0000259" key="1">
    <source>
        <dbReference type="Pfam" id="PF02591"/>
    </source>
</evidence>
<dbReference type="InterPro" id="IPR056003">
    <property type="entry name" value="CT398_CC_hairpin"/>
</dbReference>
<protein>
    <submittedName>
        <fullName evidence="3">Uncharacterized protein</fullName>
    </submittedName>
</protein>